<evidence type="ECO:0000256" key="4">
    <source>
        <dbReference type="ARBA" id="ARBA00022833"/>
    </source>
</evidence>
<reference evidence="11" key="1">
    <citation type="submission" date="2025-08" db="UniProtKB">
        <authorList>
            <consortium name="RefSeq"/>
        </authorList>
    </citation>
    <scope>IDENTIFICATION</scope>
    <source>
        <tissue evidence="11">Testes</tissue>
    </source>
</reference>
<evidence type="ECO:0000256" key="8">
    <source>
        <dbReference type="SAM" id="Coils"/>
    </source>
</evidence>
<organism evidence="10 11">
    <name type="scientific">Saccoglossus kowalevskii</name>
    <name type="common">Acorn worm</name>
    <dbReference type="NCBI Taxonomy" id="10224"/>
    <lineage>
        <taxon>Eukaryota</taxon>
        <taxon>Metazoa</taxon>
        <taxon>Hemichordata</taxon>
        <taxon>Enteropneusta</taxon>
        <taxon>Harrimaniidae</taxon>
        <taxon>Saccoglossus</taxon>
    </lineage>
</organism>
<evidence type="ECO:0000256" key="6">
    <source>
        <dbReference type="PROSITE-ProRule" id="PRU00087"/>
    </source>
</evidence>
<evidence type="ECO:0000313" key="11">
    <source>
        <dbReference type="RefSeq" id="XP_002740390.2"/>
    </source>
</evidence>
<dbReference type="InterPro" id="IPR017868">
    <property type="entry name" value="Filamin/ABP280_repeat-like"/>
</dbReference>
<evidence type="ECO:0000256" key="5">
    <source>
        <dbReference type="PROSITE-ProRule" id="PRU00024"/>
    </source>
</evidence>
<dbReference type="InterPro" id="IPR050952">
    <property type="entry name" value="TRIM-NHL_E3_ligases"/>
</dbReference>
<feature type="repeat" description="NHL" evidence="7">
    <location>
        <begin position="591"/>
        <end position="631"/>
    </location>
</feature>
<keyword evidence="3 5" id="KW-0863">Zinc-finger</keyword>
<gene>
    <name evidence="11" type="primary">LOC100370176</name>
</gene>
<keyword evidence="8" id="KW-0175">Coiled coil</keyword>
<dbReference type="PANTHER" id="PTHR24104:SF25">
    <property type="entry name" value="PROTEIN LIN-41"/>
    <property type="match status" value="1"/>
</dbReference>
<evidence type="ECO:0000256" key="2">
    <source>
        <dbReference type="ARBA" id="ARBA00022737"/>
    </source>
</evidence>
<feature type="repeat" description="NHL" evidence="7">
    <location>
        <begin position="671"/>
        <end position="714"/>
    </location>
</feature>
<dbReference type="InterPro" id="IPR013783">
    <property type="entry name" value="Ig-like_fold"/>
</dbReference>
<dbReference type="SUPFAM" id="SSF57845">
    <property type="entry name" value="B-box zinc-binding domain"/>
    <property type="match status" value="1"/>
</dbReference>
<evidence type="ECO:0000259" key="9">
    <source>
        <dbReference type="PROSITE" id="PS50119"/>
    </source>
</evidence>
<feature type="repeat" description="NHL" evidence="7">
    <location>
        <begin position="808"/>
        <end position="850"/>
    </location>
</feature>
<feature type="coiled-coil region" evidence="8">
    <location>
        <begin position="245"/>
        <end position="279"/>
    </location>
</feature>
<dbReference type="Pfam" id="PF00630">
    <property type="entry name" value="Filamin"/>
    <property type="match status" value="1"/>
</dbReference>
<dbReference type="Pfam" id="PF01436">
    <property type="entry name" value="NHL"/>
    <property type="match status" value="3"/>
</dbReference>
<dbReference type="InterPro" id="IPR001298">
    <property type="entry name" value="Filamin/ABP280_rpt"/>
</dbReference>
<dbReference type="SUPFAM" id="SSF81296">
    <property type="entry name" value="E set domains"/>
    <property type="match status" value="1"/>
</dbReference>
<dbReference type="GeneID" id="100370176"/>
<feature type="repeat" description="NHL" evidence="7">
    <location>
        <begin position="43"/>
        <end position="84"/>
    </location>
</feature>
<protein>
    <submittedName>
        <fullName evidence="11">E3 ubiquitin-protein ligase TRIM71-like</fullName>
    </submittedName>
</protein>
<dbReference type="RefSeq" id="XP_002740390.2">
    <property type="nucleotide sequence ID" value="XM_002740344.2"/>
</dbReference>
<dbReference type="InterPro" id="IPR011042">
    <property type="entry name" value="6-blade_b-propeller_TolB-like"/>
</dbReference>
<feature type="domain" description="B box-type" evidence="9">
    <location>
        <begin position="125"/>
        <end position="166"/>
    </location>
</feature>
<dbReference type="InterPro" id="IPR014756">
    <property type="entry name" value="Ig_E-set"/>
</dbReference>
<keyword evidence="2" id="KW-0677">Repeat</keyword>
<dbReference type="InterPro" id="IPR000315">
    <property type="entry name" value="Znf_B-box"/>
</dbReference>
<dbReference type="Gene3D" id="3.30.160.60">
    <property type="entry name" value="Classic Zinc Finger"/>
    <property type="match status" value="1"/>
</dbReference>
<dbReference type="PROSITE" id="PS51125">
    <property type="entry name" value="NHL"/>
    <property type="match status" value="4"/>
</dbReference>
<name>A0ABM0GYS8_SACKO</name>
<dbReference type="Proteomes" id="UP000694865">
    <property type="component" value="Unplaced"/>
</dbReference>
<evidence type="ECO:0000256" key="3">
    <source>
        <dbReference type="ARBA" id="ARBA00022771"/>
    </source>
</evidence>
<sequence>MRGSTEYEVTFQPTKVGRHELIVDIYDAPAFIIDVIDTKGQWKVGRNGQGHAQFKRPVGVTVNKKGNVLVVDAVNKRIQILDSNGKYIDQILVDLPHTSGVAMAPNDNIVVNQIKHSNLPTCQSCCRKNQTLKVSHCSDCEAYLCRSCHDNHFHMDFFGTHEVKTIDELKQLSDESLITFFHRKQFCSKREGHTDQRITLFCDHRNCQSLICLQCALLEHNTINHQPINIENAVLKYKKIINGKLDKAIDKRRELSFRINQINQELSNLKANTATQINNVEHFFTELIKQINTRKEQLVREIQKQHDIMETSLNIEKKKLKTRKNIVDTYAKFTEFTLKYDSDVELLTSKYDVCSQLDRVLSHALQDHKSAAKLFPRFFHPHGVNLNMVNNTVFSGHHGKISCDVIETDAVVGKDCNFTITPRNMDGKQLGVSAIPVKVTINDPDNRILATTTDDKGDDTYTVKYRPQRKGKHYVTITIYSTPIEGSPYTINVKPARRIKCEVYAQRCVVNTVCTAIIHSLADIDDMQCLPVLVRDPDSQPVESEITTKHELTFQPAKVGRHEMIVNGNDTPADCNPYIIDVIDMNEQWEVGRTGVNDAEFNIPIGVTVDKKGNVLVADAANKRIQILESNGKYIDQIRVDIPHTSGVAMAPNDNIVVVEWETRHVHIYNENRKKIKHFTYKEFVKPFGITVNSKGHILVADPGASYIFVFTSDGDFIMKIGEDVGEGELYQPAFVVATRNNDVIVSDSKHGLKFFTEGGKYIHGIHQIGDDEKLYDCSGVAVDSDYNIIVADRASTPNRILVLTYDGSVIQSLESQHHKLSRPHGVAVTEDGYVIVADYGNDCIKKYKL</sequence>
<proteinExistence type="predicted"/>
<keyword evidence="4" id="KW-0862">Zinc</keyword>
<dbReference type="Gene3D" id="2.120.10.30">
    <property type="entry name" value="TolB, C-terminal domain"/>
    <property type="match status" value="2"/>
</dbReference>
<dbReference type="Gene3D" id="2.60.40.10">
    <property type="entry name" value="Immunoglobulins"/>
    <property type="match status" value="1"/>
</dbReference>
<dbReference type="InterPro" id="IPR001258">
    <property type="entry name" value="NHL_repeat"/>
</dbReference>
<dbReference type="CDD" id="cd19757">
    <property type="entry name" value="Bbox1"/>
    <property type="match status" value="1"/>
</dbReference>
<dbReference type="PROSITE" id="PS50194">
    <property type="entry name" value="FILAMIN_REPEAT"/>
    <property type="match status" value="1"/>
</dbReference>
<dbReference type="PROSITE" id="PS50119">
    <property type="entry name" value="ZF_BBOX"/>
    <property type="match status" value="1"/>
</dbReference>
<evidence type="ECO:0000256" key="7">
    <source>
        <dbReference type="PROSITE-ProRule" id="PRU00504"/>
    </source>
</evidence>
<keyword evidence="10" id="KW-1185">Reference proteome</keyword>
<dbReference type="SMART" id="SM00557">
    <property type="entry name" value="IG_FLMN"/>
    <property type="match status" value="1"/>
</dbReference>
<dbReference type="SUPFAM" id="SSF101898">
    <property type="entry name" value="NHL repeat"/>
    <property type="match status" value="2"/>
</dbReference>
<dbReference type="CDD" id="cd14961">
    <property type="entry name" value="NHL_TRIM32_like"/>
    <property type="match status" value="1"/>
</dbReference>
<feature type="repeat" description="Filamin" evidence="6">
    <location>
        <begin position="406"/>
        <end position="493"/>
    </location>
</feature>
<evidence type="ECO:0000313" key="10">
    <source>
        <dbReference type="Proteomes" id="UP000694865"/>
    </source>
</evidence>
<keyword evidence="1" id="KW-0479">Metal-binding</keyword>
<evidence type="ECO:0000256" key="1">
    <source>
        <dbReference type="ARBA" id="ARBA00022723"/>
    </source>
</evidence>
<dbReference type="PANTHER" id="PTHR24104">
    <property type="entry name" value="E3 UBIQUITIN-PROTEIN LIGASE NHLRC1-RELATED"/>
    <property type="match status" value="1"/>
</dbReference>
<accession>A0ABM0GYS8</accession>